<protein>
    <recommendedName>
        <fullName evidence="6">Phosphatidylglycerol lysyltransferase</fullName>
        <ecNumber evidence="6">2.3.2.3</ecNumber>
    </recommendedName>
    <alternativeName>
        <fullName evidence="6">Lysylphosphatidylglycerol synthase</fullName>
    </alternativeName>
</protein>
<accession>A0AAW4MSY2</accession>
<dbReference type="InterPro" id="IPR022791">
    <property type="entry name" value="L-PG_synthase/AglD"/>
</dbReference>
<dbReference type="PANTHER" id="PTHR37693">
    <property type="entry name" value="PHOSPHATIDYLGLYCEROL LYSYLTRANSFERASE"/>
    <property type="match status" value="1"/>
</dbReference>
<keyword evidence="6" id="KW-0046">Antibiotic resistance</keyword>
<organism evidence="7 9">
    <name type="scientific">Catenibacterium mitsuokai</name>
    <dbReference type="NCBI Taxonomy" id="100886"/>
    <lineage>
        <taxon>Bacteria</taxon>
        <taxon>Bacillati</taxon>
        <taxon>Bacillota</taxon>
        <taxon>Erysipelotrichia</taxon>
        <taxon>Erysipelotrichales</taxon>
        <taxon>Coprobacillaceae</taxon>
        <taxon>Catenibacterium</taxon>
    </lineage>
</organism>
<evidence type="ECO:0000256" key="5">
    <source>
        <dbReference type="ARBA" id="ARBA00023136"/>
    </source>
</evidence>
<dbReference type="Proteomes" id="UP001197492">
    <property type="component" value="Unassembled WGS sequence"/>
</dbReference>
<dbReference type="GO" id="GO:0050071">
    <property type="term" value="F:phosphatidylglycerol lysyltransferase activity"/>
    <property type="evidence" value="ECO:0007669"/>
    <property type="project" value="UniProtKB-EC"/>
</dbReference>
<feature type="transmembrane region" description="Helical" evidence="6">
    <location>
        <begin position="7"/>
        <end position="24"/>
    </location>
</feature>
<sequence length="340" mass="37786">MKTKKSYILNIALILVISGISLYLSVGSEVSTVFKTITTAHPFWLFILCFIMFMYYVFDGLATMIFARLYKKDFTLKEGFVNGLVGTLFSGLTPSSSGGQFAQVFVFNNQGISPAISTSILLMCFISYQIVIMGFTAVIMIVDSAYFLDKGVGVSSMAAVGFLINAVVTLLLFAGAKSKKFQNFIVDKVVYLLSKTPLIKDYESTCFRIQNYFGEFREQMKVLQKNKKALLQTVLCNVVKLTIIYSTPFFSCLALGIKVPVTLFVQFLGLASIINLINTFLPIPGASGGSEGCYMILFCFLGRANASSSMFLWRFFSFYFGLILGMITFIVAKDTKRKDD</sequence>
<keyword evidence="10" id="KW-1185">Reference proteome</keyword>
<comment type="similarity">
    <text evidence="6">Belongs to the LPG synthase family.</text>
</comment>
<dbReference type="AlphaFoldDB" id="A0AAW4MSY2"/>
<keyword evidence="2" id="KW-1003">Cell membrane</keyword>
<keyword evidence="6" id="KW-0443">Lipid metabolism</keyword>
<gene>
    <name evidence="6" type="primary">mprF</name>
    <name evidence="7" type="ORF">KSV97_06290</name>
    <name evidence="8" type="ORF">KSW06_06145</name>
</gene>
<comment type="caution">
    <text evidence="7">The sequence shown here is derived from an EMBL/GenBank/DDBJ whole genome shotgun (WGS) entry which is preliminary data.</text>
</comment>
<comment type="catalytic activity">
    <reaction evidence="6">
        <text>L-lysyl-tRNA(Lys) + a 1,2-diacyl-sn-glycero-3-phospho-(1'-sn-glycerol) = a 1,2-diacyl-sn-glycero-3-phospho-1'-(3'-O-L-lysyl)-sn-glycerol + tRNA(Lys)</text>
        <dbReference type="Rhea" id="RHEA:10668"/>
        <dbReference type="Rhea" id="RHEA-COMP:9696"/>
        <dbReference type="Rhea" id="RHEA-COMP:9697"/>
        <dbReference type="ChEBI" id="CHEBI:64716"/>
        <dbReference type="ChEBI" id="CHEBI:75792"/>
        <dbReference type="ChEBI" id="CHEBI:78442"/>
        <dbReference type="ChEBI" id="CHEBI:78529"/>
        <dbReference type="EC" id="2.3.2.3"/>
    </reaction>
</comment>
<reference evidence="7 10" key="1">
    <citation type="submission" date="2021-06" db="EMBL/GenBank/DDBJ databases">
        <title>Collection of gut derived symbiotic bacterial strains cultured from healthy donors.</title>
        <authorList>
            <person name="Lin H."/>
            <person name="Littmann E."/>
            <person name="Pamer E.G."/>
        </authorList>
    </citation>
    <scope>NUCLEOTIDE SEQUENCE</scope>
    <source>
        <strain evidence="8 10">MSK.21.70</strain>
        <strain evidence="7">MSK.21.82</strain>
    </source>
</reference>
<evidence type="ECO:0000313" key="8">
    <source>
        <dbReference type="EMBL" id="MBV3392834.1"/>
    </source>
</evidence>
<feature type="transmembrane region" description="Helical" evidence="6">
    <location>
        <begin position="44"/>
        <end position="67"/>
    </location>
</feature>
<name>A0AAW4MSY2_9FIRM</name>
<feature type="transmembrane region" description="Helical" evidence="6">
    <location>
        <begin position="154"/>
        <end position="174"/>
    </location>
</feature>
<keyword evidence="6" id="KW-0808">Transferase</keyword>
<dbReference type="NCBIfam" id="TIGR00374">
    <property type="entry name" value="flippase-like domain"/>
    <property type="match status" value="1"/>
</dbReference>
<comment type="function">
    <text evidence="6">Catalyzes the transfer of a lysyl group from L-lysyl-tRNA(Lys) to membrane-bound phosphatidylglycerol (PG), which produces lysylphosphatidylglycerol (LPG), a major component of the bacterial membrane with a positive net charge. LPG synthesis contributes to bacterial virulence as it is involved in the resistance mechanism against cationic antimicrobial peptides (CAMP) produces by the host's immune system (defensins, cathelicidins) and by the competing microorganisms.</text>
</comment>
<evidence type="ECO:0000256" key="2">
    <source>
        <dbReference type="ARBA" id="ARBA00022475"/>
    </source>
</evidence>
<feature type="transmembrane region" description="Helical" evidence="6">
    <location>
        <begin position="229"/>
        <end position="257"/>
    </location>
</feature>
<proteinExistence type="inferred from homology"/>
<evidence type="ECO:0000256" key="3">
    <source>
        <dbReference type="ARBA" id="ARBA00022692"/>
    </source>
</evidence>
<dbReference type="GO" id="GO:0005886">
    <property type="term" value="C:plasma membrane"/>
    <property type="evidence" value="ECO:0007669"/>
    <property type="project" value="UniProtKB-SubCell"/>
</dbReference>
<dbReference type="RefSeq" id="WP_217747660.1">
    <property type="nucleotide sequence ID" value="NZ_JAHOEB010000030.1"/>
</dbReference>
<dbReference type="Proteomes" id="UP001196408">
    <property type="component" value="Unassembled WGS sequence"/>
</dbReference>
<feature type="transmembrane region" description="Helical" evidence="6">
    <location>
        <begin position="120"/>
        <end position="142"/>
    </location>
</feature>
<keyword evidence="4 6" id="KW-1133">Transmembrane helix</keyword>
<dbReference type="EMBL" id="JAHOEF010000033">
    <property type="protein sequence ID" value="MBV3382832.1"/>
    <property type="molecule type" value="Genomic_DNA"/>
</dbReference>
<feature type="transmembrane region" description="Helical" evidence="6">
    <location>
        <begin position="263"/>
        <end position="281"/>
    </location>
</feature>
<dbReference type="GO" id="GO:0006629">
    <property type="term" value="P:lipid metabolic process"/>
    <property type="evidence" value="ECO:0007669"/>
    <property type="project" value="UniProtKB-KW"/>
</dbReference>
<dbReference type="GO" id="GO:0046677">
    <property type="term" value="P:response to antibiotic"/>
    <property type="evidence" value="ECO:0007669"/>
    <property type="project" value="UniProtKB-KW"/>
</dbReference>
<evidence type="ECO:0000256" key="6">
    <source>
        <dbReference type="RuleBase" id="RU363042"/>
    </source>
</evidence>
<evidence type="ECO:0000256" key="1">
    <source>
        <dbReference type="ARBA" id="ARBA00004651"/>
    </source>
</evidence>
<dbReference type="EMBL" id="JAHOEL010000031">
    <property type="protein sequence ID" value="MBV3392834.1"/>
    <property type="molecule type" value="Genomic_DNA"/>
</dbReference>
<dbReference type="PANTHER" id="PTHR37693:SF1">
    <property type="entry name" value="INTEGRAL MEMBRANE PROTEIN"/>
    <property type="match status" value="1"/>
</dbReference>
<evidence type="ECO:0000313" key="10">
    <source>
        <dbReference type="Proteomes" id="UP001197492"/>
    </source>
</evidence>
<comment type="subcellular location">
    <subcellularLocation>
        <location evidence="1 6">Cell membrane</location>
        <topology evidence="1 6">Multi-pass membrane protein</topology>
    </subcellularLocation>
</comment>
<dbReference type="EC" id="2.3.2.3" evidence="6"/>
<feature type="transmembrane region" description="Helical" evidence="6">
    <location>
        <begin position="312"/>
        <end position="332"/>
    </location>
</feature>
<keyword evidence="3 6" id="KW-0812">Transmembrane</keyword>
<evidence type="ECO:0000313" key="9">
    <source>
        <dbReference type="Proteomes" id="UP001196408"/>
    </source>
</evidence>
<keyword evidence="5 6" id="KW-0472">Membrane</keyword>
<dbReference type="Pfam" id="PF03706">
    <property type="entry name" value="LPG_synthase_TM"/>
    <property type="match status" value="1"/>
</dbReference>
<evidence type="ECO:0000256" key="4">
    <source>
        <dbReference type="ARBA" id="ARBA00022989"/>
    </source>
</evidence>
<evidence type="ECO:0000313" key="7">
    <source>
        <dbReference type="EMBL" id="MBV3382832.1"/>
    </source>
</evidence>